<dbReference type="Gene3D" id="3.40.50.1820">
    <property type="entry name" value="alpha/beta hydrolase"/>
    <property type="match status" value="1"/>
</dbReference>
<feature type="domain" description="AB hydrolase-1" evidence="1">
    <location>
        <begin position="13"/>
        <end position="230"/>
    </location>
</feature>
<dbReference type="PANTHER" id="PTHR37017:SF11">
    <property type="entry name" value="ESTERASE_LIPASE_THIOESTERASE DOMAIN-CONTAINING PROTEIN"/>
    <property type="match status" value="1"/>
</dbReference>
<evidence type="ECO:0000313" key="2">
    <source>
        <dbReference type="EMBL" id="GLC83819.1"/>
    </source>
</evidence>
<sequence>MSVALPTVDAMDVILVPGLWLDAASWDAVLPALREAGHRVHPLTMPGVGEPASEIGIADWVAAVASRVDEFDAPVALVGHSGGGNVVWGATDARPDRIARVVFVDSVPPAPGRGISEFEVVDGVVPFPGWDHFPDEDVYDLDDATRARTAPLALSVPARVPTDPIDLTDPRRFTVPVTLLMGGLDQASFEKAISEWGPYAEEFGAIEDTEVVKLGTGHWPQFSKPDVLAQEIVAALDR</sequence>
<protein>
    <submittedName>
        <fullName evidence="2">Esterase</fullName>
    </submittedName>
</protein>
<organism evidence="2 3">
    <name type="scientific">Microbacterium arabinogalactanolyticum</name>
    <dbReference type="NCBI Taxonomy" id="69365"/>
    <lineage>
        <taxon>Bacteria</taxon>
        <taxon>Bacillati</taxon>
        <taxon>Actinomycetota</taxon>
        <taxon>Actinomycetes</taxon>
        <taxon>Micrococcales</taxon>
        <taxon>Microbacteriaceae</taxon>
        <taxon>Microbacterium</taxon>
    </lineage>
</organism>
<dbReference type="EMBL" id="BRZC01000002">
    <property type="protein sequence ID" value="GLC83819.1"/>
    <property type="molecule type" value="Genomic_DNA"/>
</dbReference>
<evidence type="ECO:0000259" key="1">
    <source>
        <dbReference type="Pfam" id="PF12697"/>
    </source>
</evidence>
<dbReference type="PANTHER" id="PTHR37017">
    <property type="entry name" value="AB HYDROLASE-1 DOMAIN-CONTAINING PROTEIN-RELATED"/>
    <property type="match status" value="1"/>
</dbReference>
<reference evidence="2" key="1">
    <citation type="submission" date="2022-08" db="EMBL/GenBank/DDBJ databases">
        <title>Draft genome sequence of Microbacterium arabinogalactanolyticum JCM 9171.</title>
        <authorList>
            <person name="Fujita K."/>
            <person name="Ishiwata A."/>
            <person name="Fushinobu S."/>
        </authorList>
    </citation>
    <scope>NUCLEOTIDE SEQUENCE</scope>
    <source>
        <strain evidence="2">JCM 9171</strain>
    </source>
</reference>
<accession>A0ABQ5NDR7</accession>
<dbReference type="InterPro" id="IPR052897">
    <property type="entry name" value="Sec-Metab_Biosynth_Hydrolase"/>
</dbReference>
<dbReference type="SUPFAM" id="SSF53474">
    <property type="entry name" value="alpha/beta-Hydrolases"/>
    <property type="match status" value="1"/>
</dbReference>
<name>A0ABQ5NDR7_9MICO</name>
<comment type="caution">
    <text evidence="2">The sequence shown here is derived from an EMBL/GenBank/DDBJ whole genome shotgun (WGS) entry which is preliminary data.</text>
</comment>
<dbReference type="Pfam" id="PF12697">
    <property type="entry name" value="Abhydrolase_6"/>
    <property type="match status" value="1"/>
</dbReference>
<dbReference type="Proteomes" id="UP001165068">
    <property type="component" value="Unassembled WGS sequence"/>
</dbReference>
<proteinExistence type="predicted"/>
<dbReference type="InterPro" id="IPR029058">
    <property type="entry name" value="AB_hydrolase_fold"/>
</dbReference>
<keyword evidence="3" id="KW-1185">Reference proteome</keyword>
<gene>
    <name evidence="2" type="ORF">MIAR_04070</name>
</gene>
<evidence type="ECO:0000313" key="3">
    <source>
        <dbReference type="Proteomes" id="UP001165068"/>
    </source>
</evidence>
<dbReference type="InterPro" id="IPR000073">
    <property type="entry name" value="AB_hydrolase_1"/>
</dbReference>